<dbReference type="Gene3D" id="2.40.30.20">
    <property type="match status" value="1"/>
</dbReference>
<sequence length="1210" mass="127746">MTCHLPSIINKNEGDTLPITIQFPLYNGVYPASVSVRHDSPTFEIGSLGYNVPTGIGTFDLMPSSSVAPVRLLASATYADGTVASWQWLTVNVTETDEFIYTAPRRFDFELKEALIFDFQGNLNFQYNYQSEQQLIFDSISVLALFKAFTGDTDLDLLAQGFLSAIYGLSDAETLEFDPIGIFALLKALDNAQDFIIESIGILALLKSLTDNQDLEFMNLAVFNAIFSLVDNEELILDFVSVLAILRSLVDNEELILDKTGYITVSSPTEFPITTANMAKYQAVYSTIPMVEGYTGTLFTIKRLSDNATYAVTPFNGDIDKTAINAWRAGADCVVPNGSTIPNQLVGVKGTTITSGFPTVVGDRPFITSNVYNDLETIFQAETVPQRLVRNTDSKTAGIRINGGNAGHLSASSSGVSTANGLEMHLLFSPTNRKAPTGSTGSVTSVTPTAGGSGYSSSLTRPIIGYLTGGGVTDTVASFTPIIAGGTITGFTLVSGGTGYTTAPLVWISDTTGSGCSATATISGGAVTAVTVSGGNVGSGYSAGATVVFLGGNKVGLIKCYHTAGAITSTKLVETERGYTSNPSVTIANPHGGIGATFNVTTNLLGDALGSDSRGEILLSYGASASNNATLKMFGGNNTFQARRIATADGGTDQNSNTDSYTMNANSLQILSWNIRDCVRSVTYTQSGTTVSVNSPNHNLASTNQAISVTNITGGVVSGIYTTITVVDANNFTYTAGTSLTTSGTLAYDTAKMRIHSFGASPALGFSTSAPSLGVTTGSYSTGNITANSNAAFQNAILRIGAGISTTGPWGAGGTGNSNGDFVFGALIISESLTEAERRDLHGKMRLKAEPSLNLSKSNLEALFSERLDFRDVDGSRLLMGKNGKLALQFNVSTPFGGKSPDFTYGAISNYLGLTGVKFNDDYNVANTFQSVTTGTASFDYWTQQNEGSYLVIGARDATGGAGYTTNLGDWFSIGTGNPPDQTAGAKPVNNSLGAIWHHSQPAMLTKIADTLDPNGKTGVTSWNDQGMWQAGMKYFYPTAHGGLDEFQLLPSTRTVEGTSYPIGTLLHMELLEGTLNKYAHTPEMAFIGGNSINTPKNFDYVMSQIGTFKNGVGYDKSASQASRDANARTATVKSYVAPLTGLGAGDFDCSYARQIGTANNVHSVANSKWLKGVDGTNIKAHMAFIGVSEREWTESEILKIQANAFKLVN</sequence>
<gene>
    <name evidence="1" type="ORF">UFOVP338_24</name>
</gene>
<protein>
    <submittedName>
        <fullName evidence="1">Uncharacterized protein</fullName>
    </submittedName>
</protein>
<name>A0A6J5LYP1_9CAUD</name>
<organism evidence="1">
    <name type="scientific">uncultured Caudovirales phage</name>
    <dbReference type="NCBI Taxonomy" id="2100421"/>
    <lineage>
        <taxon>Viruses</taxon>
        <taxon>Duplodnaviria</taxon>
        <taxon>Heunggongvirae</taxon>
        <taxon>Uroviricota</taxon>
        <taxon>Caudoviricetes</taxon>
        <taxon>Peduoviridae</taxon>
        <taxon>Maltschvirus</taxon>
        <taxon>Maltschvirus maltsch</taxon>
    </lineage>
</organism>
<dbReference type="InterPro" id="IPR023366">
    <property type="entry name" value="ATP_synth_asu-like_sf"/>
</dbReference>
<dbReference type="EMBL" id="LR796351">
    <property type="protein sequence ID" value="CAB4139231.1"/>
    <property type="molecule type" value="Genomic_DNA"/>
</dbReference>
<reference evidence="1" key="1">
    <citation type="submission" date="2020-04" db="EMBL/GenBank/DDBJ databases">
        <authorList>
            <person name="Chiriac C."/>
            <person name="Salcher M."/>
            <person name="Ghai R."/>
            <person name="Kavagutti S V."/>
        </authorList>
    </citation>
    <scope>NUCLEOTIDE SEQUENCE</scope>
</reference>
<accession>A0A6J5LYP1</accession>
<evidence type="ECO:0000313" key="1">
    <source>
        <dbReference type="EMBL" id="CAB4139231.1"/>
    </source>
</evidence>
<proteinExistence type="predicted"/>